<name>D7TM30_VITVI</name>
<evidence type="ECO:0000313" key="1">
    <source>
        <dbReference type="EMBL" id="CBI31397.3"/>
    </source>
</evidence>
<proteinExistence type="predicted"/>
<evidence type="ECO:0000313" key="2">
    <source>
        <dbReference type="Proteomes" id="UP000009183"/>
    </source>
</evidence>
<gene>
    <name evidence="1" type="ordered locus">VIT_13s0019g05140</name>
</gene>
<accession>D7TM30</accession>
<dbReference type="InParanoid" id="D7TM30"/>
<dbReference type="HOGENOM" id="CLU_2610895_0_0_1"/>
<dbReference type="EMBL" id="FN595998">
    <property type="protein sequence ID" value="CBI31397.3"/>
    <property type="molecule type" value="Genomic_DNA"/>
</dbReference>
<keyword evidence="2" id="KW-1185">Reference proteome</keyword>
<dbReference type="PaxDb" id="29760-VIT_13s0019g05140.t01"/>
<organism evidence="1 2">
    <name type="scientific">Vitis vinifera</name>
    <name type="common">Grape</name>
    <dbReference type="NCBI Taxonomy" id="29760"/>
    <lineage>
        <taxon>Eukaryota</taxon>
        <taxon>Viridiplantae</taxon>
        <taxon>Streptophyta</taxon>
        <taxon>Embryophyta</taxon>
        <taxon>Tracheophyta</taxon>
        <taxon>Spermatophyta</taxon>
        <taxon>Magnoliopsida</taxon>
        <taxon>eudicotyledons</taxon>
        <taxon>Gunneridae</taxon>
        <taxon>Pentapetalae</taxon>
        <taxon>rosids</taxon>
        <taxon>Vitales</taxon>
        <taxon>Vitaceae</taxon>
        <taxon>Viteae</taxon>
        <taxon>Vitis</taxon>
    </lineage>
</organism>
<sequence>MVMQEWDPGIPSWVGRNRNFTLKFVLFLNIAIRTSSTRNTIKYIFHKTEYEWKALERVHSSFVTRASYCQRLEWERERE</sequence>
<dbReference type="AlphaFoldDB" id="D7TM30"/>
<dbReference type="Proteomes" id="UP000009183">
    <property type="component" value="Chromosome 13"/>
</dbReference>
<protein>
    <submittedName>
        <fullName evidence="1">Uncharacterized protein</fullName>
    </submittedName>
</protein>
<reference evidence="2" key="1">
    <citation type="journal article" date="2007" name="Nature">
        <title>The grapevine genome sequence suggests ancestral hexaploidization in major angiosperm phyla.</title>
        <authorList>
            <consortium name="The French-Italian Public Consortium for Grapevine Genome Characterization."/>
            <person name="Jaillon O."/>
            <person name="Aury J.-M."/>
            <person name="Noel B."/>
            <person name="Policriti A."/>
            <person name="Clepet C."/>
            <person name="Casagrande A."/>
            <person name="Choisne N."/>
            <person name="Aubourg S."/>
            <person name="Vitulo N."/>
            <person name="Jubin C."/>
            <person name="Vezzi A."/>
            <person name="Legeai F."/>
            <person name="Hugueney P."/>
            <person name="Dasilva C."/>
            <person name="Horner D."/>
            <person name="Mica E."/>
            <person name="Jublot D."/>
            <person name="Poulain J."/>
            <person name="Bruyere C."/>
            <person name="Billault A."/>
            <person name="Segurens B."/>
            <person name="Gouyvenoux M."/>
            <person name="Ugarte E."/>
            <person name="Cattonaro F."/>
            <person name="Anthouard V."/>
            <person name="Vico V."/>
            <person name="Del Fabbro C."/>
            <person name="Alaux M."/>
            <person name="Di Gaspero G."/>
            <person name="Dumas V."/>
            <person name="Felice N."/>
            <person name="Paillard S."/>
            <person name="Juman I."/>
            <person name="Moroldo M."/>
            <person name="Scalabrin S."/>
            <person name="Canaguier A."/>
            <person name="Le Clainche I."/>
            <person name="Malacrida G."/>
            <person name="Durand E."/>
            <person name="Pesole G."/>
            <person name="Laucou V."/>
            <person name="Chatelet P."/>
            <person name="Merdinoglu D."/>
            <person name="Delledonne M."/>
            <person name="Pezzotti M."/>
            <person name="Lecharny A."/>
            <person name="Scarpelli C."/>
            <person name="Artiguenave F."/>
            <person name="Pe M.E."/>
            <person name="Valle G."/>
            <person name="Morgante M."/>
            <person name="Caboche M."/>
            <person name="Adam-Blondon A.-F."/>
            <person name="Weissenbach J."/>
            <person name="Quetier F."/>
            <person name="Wincker P."/>
        </authorList>
    </citation>
    <scope>NUCLEOTIDE SEQUENCE [LARGE SCALE GENOMIC DNA]</scope>
    <source>
        <strain evidence="2">cv. Pinot noir / PN40024</strain>
    </source>
</reference>